<dbReference type="AlphaFoldDB" id="A0A430G1M2"/>
<gene>
    <name evidence="1" type="ORF">DAH66_14560</name>
</gene>
<dbReference type="EMBL" id="QQYZ01000014">
    <property type="protein sequence ID" value="RSY81469.1"/>
    <property type="molecule type" value="Genomic_DNA"/>
</dbReference>
<reference evidence="1 2" key="1">
    <citation type="submission" date="2018-07" db="EMBL/GenBank/DDBJ databases">
        <title>Genomic and Epidemiologic Investigation of an Indolent Hospital Outbreak.</title>
        <authorList>
            <person name="Johnson R.C."/>
            <person name="Deming C."/>
            <person name="Conlan S."/>
            <person name="Zellmer C.J."/>
            <person name="Michelin A.V."/>
            <person name="Lee-Lin S."/>
            <person name="Thomas P.J."/>
            <person name="Park M."/>
            <person name="Weingarten R.A."/>
            <person name="Less J."/>
            <person name="Dekker J.P."/>
            <person name="Frank K.M."/>
            <person name="Musser K.A."/>
            <person name="Mcquiston J.R."/>
            <person name="Henderson D.K."/>
            <person name="Lau A.F."/>
            <person name="Palmore T.N."/>
            <person name="Segre J.A."/>
        </authorList>
    </citation>
    <scope>NUCLEOTIDE SEQUENCE [LARGE SCALE GENOMIC DNA]</scope>
    <source>
        <strain evidence="1 2">SK-CDC1_0717</strain>
    </source>
</reference>
<name>A0A430G1M2_9SPHN</name>
<accession>A0A430G1M2</accession>
<dbReference type="Proteomes" id="UP000287746">
    <property type="component" value="Unassembled WGS sequence"/>
</dbReference>
<evidence type="ECO:0000313" key="1">
    <source>
        <dbReference type="EMBL" id="RSY81469.1"/>
    </source>
</evidence>
<evidence type="ECO:0000313" key="2">
    <source>
        <dbReference type="Proteomes" id="UP000287746"/>
    </source>
</evidence>
<comment type="caution">
    <text evidence="1">The sequence shown here is derived from an EMBL/GenBank/DDBJ whole genome shotgun (WGS) entry which is preliminary data.</text>
</comment>
<organism evidence="1 2">
    <name type="scientific">Sphingomonas koreensis</name>
    <dbReference type="NCBI Taxonomy" id="93064"/>
    <lineage>
        <taxon>Bacteria</taxon>
        <taxon>Pseudomonadati</taxon>
        <taxon>Pseudomonadota</taxon>
        <taxon>Alphaproteobacteria</taxon>
        <taxon>Sphingomonadales</taxon>
        <taxon>Sphingomonadaceae</taxon>
        <taxon>Sphingomonas</taxon>
    </lineage>
</organism>
<sequence length="65" mass="6683">MPHAAGAGKRGSDMLVATGGRAALTPVLRRVRRSAWLLILLCIAAQIGDATLHPAARAAAGRAVR</sequence>
<protein>
    <submittedName>
        <fullName evidence="1">Uncharacterized protein</fullName>
    </submittedName>
</protein>
<proteinExistence type="predicted"/>